<protein>
    <submittedName>
        <fullName evidence="1">Uncharacterized protein</fullName>
    </submittedName>
</protein>
<evidence type="ECO:0000313" key="1">
    <source>
        <dbReference type="EMBL" id="MDQ0342852.1"/>
    </source>
</evidence>
<name>A0ABU0D379_9BACI</name>
<dbReference type="Proteomes" id="UP001232343">
    <property type="component" value="Unassembled WGS sequence"/>
</dbReference>
<sequence>MKKKATIVRDNVSTFARPSVNSIVVNKYDKKGKELTLYPIEEGWYELRPVDHDGVMNTEFIQAKHIKII</sequence>
<organism evidence="1 2">
    <name type="scientific">Lederbergia wuyishanensis</name>
    <dbReference type="NCBI Taxonomy" id="1347903"/>
    <lineage>
        <taxon>Bacteria</taxon>
        <taxon>Bacillati</taxon>
        <taxon>Bacillota</taxon>
        <taxon>Bacilli</taxon>
        <taxon>Bacillales</taxon>
        <taxon>Bacillaceae</taxon>
        <taxon>Lederbergia</taxon>
    </lineage>
</organism>
<dbReference type="RefSeq" id="WP_244681579.1">
    <property type="nucleotide sequence ID" value="NZ_JALIRM010000006.1"/>
</dbReference>
<reference evidence="1 2" key="1">
    <citation type="submission" date="2023-07" db="EMBL/GenBank/DDBJ databases">
        <title>Genomic Encyclopedia of Type Strains, Phase IV (KMG-IV): sequencing the most valuable type-strain genomes for metagenomic binning, comparative biology and taxonomic classification.</title>
        <authorList>
            <person name="Goeker M."/>
        </authorList>
    </citation>
    <scope>NUCLEOTIDE SEQUENCE [LARGE SCALE GENOMIC DNA]</scope>
    <source>
        <strain evidence="1 2">DSM 27848</strain>
    </source>
</reference>
<gene>
    <name evidence="1" type="ORF">J2S14_001666</name>
</gene>
<keyword evidence="2" id="KW-1185">Reference proteome</keyword>
<proteinExistence type="predicted"/>
<evidence type="ECO:0000313" key="2">
    <source>
        <dbReference type="Proteomes" id="UP001232343"/>
    </source>
</evidence>
<comment type="caution">
    <text evidence="1">The sequence shown here is derived from an EMBL/GenBank/DDBJ whole genome shotgun (WGS) entry which is preliminary data.</text>
</comment>
<accession>A0ABU0D379</accession>
<dbReference type="EMBL" id="JAUSUO010000003">
    <property type="protein sequence ID" value="MDQ0342852.1"/>
    <property type="molecule type" value="Genomic_DNA"/>
</dbReference>